<feature type="compositionally biased region" description="Polar residues" evidence="1">
    <location>
        <begin position="1"/>
        <end position="12"/>
    </location>
</feature>
<feature type="region of interest" description="Disordered" evidence="1">
    <location>
        <begin position="1"/>
        <end position="36"/>
    </location>
</feature>
<protein>
    <submittedName>
        <fullName evidence="2">Uncharacterized protein</fullName>
    </submittedName>
</protein>
<dbReference type="EMBL" id="KZ293415">
    <property type="protein sequence ID" value="PBK77631.1"/>
    <property type="molecule type" value="Genomic_DNA"/>
</dbReference>
<dbReference type="AlphaFoldDB" id="A0A2H3C3J2"/>
<proteinExistence type="predicted"/>
<evidence type="ECO:0000313" key="2">
    <source>
        <dbReference type="EMBL" id="PBK77631.1"/>
    </source>
</evidence>
<accession>A0A2H3C3J2</accession>
<gene>
    <name evidence="2" type="ORF">ARMSODRAFT_1077332</name>
</gene>
<feature type="compositionally biased region" description="Polar residues" evidence="1">
    <location>
        <begin position="69"/>
        <end position="97"/>
    </location>
</feature>
<keyword evidence="3" id="KW-1185">Reference proteome</keyword>
<feature type="compositionally biased region" description="Polar residues" evidence="1">
    <location>
        <begin position="21"/>
        <end position="31"/>
    </location>
</feature>
<sequence>MSMKSPLTPNSTHWEKLHASHSATPVSSDSIASPALSPSCDASLTSTFISSPSASSTLSDAQPDIAHTQAYSSDNYSEPFNNSYAGQSDGEATNGSYEYQDYPDEMYGAIPETWSGPYA</sequence>
<evidence type="ECO:0000313" key="3">
    <source>
        <dbReference type="Proteomes" id="UP000218334"/>
    </source>
</evidence>
<feature type="region of interest" description="Disordered" evidence="1">
    <location>
        <begin position="48"/>
        <end position="99"/>
    </location>
</feature>
<organism evidence="2 3">
    <name type="scientific">Armillaria solidipes</name>
    <dbReference type="NCBI Taxonomy" id="1076256"/>
    <lineage>
        <taxon>Eukaryota</taxon>
        <taxon>Fungi</taxon>
        <taxon>Dikarya</taxon>
        <taxon>Basidiomycota</taxon>
        <taxon>Agaricomycotina</taxon>
        <taxon>Agaricomycetes</taxon>
        <taxon>Agaricomycetidae</taxon>
        <taxon>Agaricales</taxon>
        <taxon>Marasmiineae</taxon>
        <taxon>Physalacriaceae</taxon>
        <taxon>Armillaria</taxon>
    </lineage>
</organism>
<name>A0A2H3C3J2_9AGAR</name>
<feature type="compositionally biased region" description="Low complexity" evidence="1">
    <location>
        <begin position="48"/>
        <end position="59"/>
    </location>
</feature>
<reference evidence="3" key="1">
    <citation type="journal article" date="2017" name="Nat. Ecol. Evol.">
        <title>Genome expansion and lineage-specific genetic innovations in the forest pathogenic fungi Armillaria.</title>
        <authorList>
            <person name="Sipos G."/>
            <person name="Prasanna A.N."/>
            <person name="Walter M.C."/>
            <person name="O'Connor E."/>
            <person name="Balint B."/>
            <person name="Krizsan K."/>
            <person name="Kiss B."/>
            <person name="Hess J."/>
            <person name="Varga T."/>
            <person name="Slot J."/>
            <person name="Riley R."/>
            <person name="Boka B."/>
            <person name="Rigling D."/>
            <person name="Barry K."/>
            <person name="Lee J."/>
            <person name="Mihaltcheva S."/>
            <person name="LaButti K."/>
            <person name="Lipzen A."/>
            <person name="Waldron R."/>
            <person name="Moloney N.M."/>
            <person name="Sperisen C."/>
            <person name="Kredics L."/>
            <person name="Vagvoelgyi C."/>
            <person name="Patrignani A."/>
            <person name="Fitzpatrick D."/>
            <person name="Nagy I."/>
            <person name="Doyle S."/>
            <person name="Anderson J.B."/>
            <person name="Grigoriev I.V."/>
            <person name="Gueldener U."/>
            <person name="Muensterkoetter M."/>
            <person name="Nagy L.G."/>
        </authorList>
    </citation>
    <scope>NUCLEOTIDE SEQUENCE [LARGE SCALE GENOMIC DNA]</scope>
    <source>
        <strain evidence="3">28-4</strain>
    </source>
</reference>
<evidence type="ECO:0000256" key="1">
    <source>
        <dbReference type="SAM" id="MobiDB-lite"/>
    </source>
</evidence>
<dbReference type="Proteomes" id="UP000218334">
    <property type="component" value="Unassembled WGS sequence"/>
</dbReference>